<organism evidence="8 9">
    <name type="scientific">Brassica cretica</name>
    <name type="common">Mustard</name>
    <dbReference type="NCBI Taxonomy" id="69181"/>
    <lineage>
        <taxon>Eukaryota</taxon>
        <taxon>Viridiplantae</taxon>
        <taxon>Streptophyta</taxon>
        <taxon>Embryophyta</taxon>
        <taxon>Tracheophyta</taxon>
        <taxon>Spermatophyta</taxon>
        <taxon>Magnoliopsida</taxon>
        <taxon>eudicotyledons</taxon>
        <taxon>Gunneridae</taxon>
        <taxon>Pentapetalae</taxon>
        <taxon>rosids</taxon>
        <taxon>malvids</taxon>
        <taxon>Brassicales</taxon>
        <taxon>Brassicaceae</taxon>
        <taxon>Brassiceae</taxon>
        <taxon>Brassica</taxon>
    </lineage>
</organism>
<name>A0A8S9PAH7_BRACR</name>
<evidence type="ECO:0000256" key="2">
    <source>
        <dbReference type="ARBA" id="ARBA00022741"/>
    </source>
</evidence>
<evidence type="ECO:0000313" key="8">
    <source>
        <dbReference type="EMBL" id="KAF3512210.1"/>
    </source>
</evidence>
<dbReference type="GO" id="GO:0005739">
    <property type="term" value="C:mitochondrion"/>
    <property type="evidence" value="ECO:0007669"/>
    <property type="project" value="TreeGrafter"/>
</dbReference>
<feature type="compositionally biased region" description="Basic and acidic residues" evidence="7">
    <location>
        <begin position="14"/>
        <end position="25"/>
    </location>
</feature>
<evidence type="ECO:0000256" key="3">
    <source>
        <dbReference type="ARBA" id="ARBA00022840"/>
    </source>
</evidence>
<dbReference type="AlphaFoldDB" id="A0A8S9PAH7"/>
<dbReference type="Proteomes" id="UP000712600">
    <property type="component" value="Unassembled WGS sequence"/>
</dbReference>
<evidence type="ECO:0000256" key="6">
    <source>
        <dbReference type="RuleBase" id="RU363036"/>
    </source>
</evidence>
<dbReference type="GO" id="GO:0004830">
    <property type="term" value="F:tryptophan-tRNA ligase activity"/>
    <property type="evidence" value="ECO:0007669"/>
    <property type="project" value="TreeGrafter"/>
</dbReference>
<evidence type="ECO:0000256" key="1">
    <source>
        <dbReference type="ARBA" id="ARBA00022598"/>
    </source>
</evidence>
<keyword evidence="1 6" id="KW-0436">Ligase</keyword>
<evidence type="ECO:0000313" key="9">
    <source>
        <dbReference type="Proteomes" id="UP000712600"/>
    </source>
</evidence>
<feature type="region of interest" description="Disordered" evidence="7">
    <location>
        <begin position="1"/>
        <end position="25"/>
    </location>
</feature>
<dbReference type="PANTHER" id="PTHR43766">
    <property type="entry name" value="TRYPTOPHAN--TRNA LIGASE, MITOCHONDRIAL"/>
    <property type="match status" value="1"/>
</dbReference>
<keyword evidence="2 6" id="KW-0547">Nucleotide-binding</keyword>
<evidence type="ECO:0008006" key="10">
    <source>
        <dbReference type="Google" id="ProtNLM"/>
    </source>
</evidence>
<accession>A0A8S9PAH7</accession>
<evidence type="ECO:0000256" key="4">
    <source>
        <dbReference type="ARBA" id="ARBA00022917"/>
    </source>
</evidence>
<dbReference type="InterPro" id="IPR050203">
    <property type="entry name" value="Trp-tRNA_synthetase"/>
</dbReference>
<comment type="similarity">
    <text evidence="6">Belongs to the class-I aminoacyl-tRNA synthetase family.</text>
</comment>
<dbReference type="Gene3D" id="1.10.240.10">
    <property type="entry name" value="Tyrosyl-Transfer RNA Synthetase"/>
    <property type="match status" value="1"/>
</dbReference>
<comment type="caution">
    <text evidence="8">The sequence shown here is derived from an EMBL/GenBank/DDBJ whole genome shotgun (WGS) entry which is preliminary data.</text>
</comment>
<gene>
    <name evidence="8" type="ORF">F2Q69_00008191</name>
</gene>
<dbReference type="EMBL" id="QGKX02001521">
    <property type="protein sequence ID" value="KAF3512210.1"/>
    <property type="molecule type" value="Genomic_DNA"/>
</dbReference>
<proteinExistence type="inferred from homology"/>
<reference evidence="8" key="1">
    <citation type="submission" date="2019-12" db="EMBL/GenBank/DDBJ databases">
        <title>Genome sequencing and annotation of Brassica cretica.</title>
        <authorList>
            <person name="Studholme D.J."/>
            <person name="Sarris P."/>
        </authorList>
    </citation>
    <scope>NUCLEOTIDE SEQUENCE</scope>
    <source>
        <strain evidence="8">PFS-109/04</strain>
        <tissue evidence="8">Leaf</tissue>
    </source>
</reference>
<keyword evidence="4 6" id="KW-0648">Protein biosynthesis</keyword>
<keyword evidence="5 6" id="KW-0030">Aminoacyl-tRNA synthetase</keyword>
<dbReference type="InterPro" id="IPR014729">
    <property type="entry name" value="Rossmann-like_a/b/a_fold"/>
</dbReference>
<dbReference type="Gene3D" id="3.40.50.620">
    <property type="entry name" value="HUPs"/>
    <property type="match status" value="1"/>
</dbReference>
<evidence type="ECO:0000256" key="7">
    <source>
        <dbReference type="SAM" id="MobiDB-lite"/>
    </source>
</evidence>
<evidence type="ECO:0000256" key="5">
    <source>
        <dbReference type="ARBA" id="ARBA00023146"/>
    </source>
</evidence>
<dbReference type="GO" id="GO:0006436">
    <property type="term" value="P:tryptophanyl-tRNA aminoacylation"/>
    <property type="evidence" value="ECO:0007669"/>
    <property type="project" value="TreeGrafter"/>
</dbReference>
<protein>
    <recommendedName>
        <fullName evidence="10">Tryptophanyl-tRNA synthetase</fullName>
    </recommendedName>
</protein>
<sequence length="341" mass="37858">MQSQVWSQLKKHDKNLTEQTLEHTKESGIELRDEMKEFSTPVNNLTCFKVHLATGTNSFLTSSPIADTQSAPTEATIMEEIPSPVIVLEANSVSPDNSLVPLYSPAHGNPSVTQIAGNEQDDEKGYMSDATANLNCHENPENDQDIKSKPWPRRISQCKPLVDLTTDAPSRIDTVRADLLWNPNPNPKIPTNPNPFATPFQLASKTARVQLASHPARVPIVSKLELIADKIKRCKTDSFAGLEFDNAERPECNNLLSVYQIVSGKTKEEVMEECKDMSWGTFKPLLADAVIEHLSPIQVRYEEITAESAYLDKVLSEGADRATEIAESTIHNLKQAMGFYL</sequence>
<dbReference type="GO" id="GO:0005524">
    <property type="term" value="F:ATP binding"/>
    <property type="evidence" value="ECO:0007669"/>
    <property type="project" value="UniProtKB-KW"/>
</dbReference>
<dbReference type="GO" id="GO:0009507">
    <property type="term" value="C:chloroplast"/>
    <property type="evidence" value="ECO:0007669"/>
    <property type="project" value="TreeGrafter"/>
</dbReference>
<keyword evidence="3 6" id="KW-0067">ATP-binding</keyword>
<dbReference type="SUPFAM" id="SSF52374">
    <property type="entry name" value="Nucleotidylyl transferase"/>
    <property type="match status" value="1"/>
</dbReference>
<dbReference type="InterPro" id="IPR002305">
    <property type="entry name" value="aa-tRNA-synth_Ic"/>
</dbReference>
<dbReference type="Pfam" id="PF00579">
    <property type="entry name" value="tRNA-synt_1b"/>
    <property type="match status" value="1"/>
</dbReference>
<dbReference type="PANTHER" id="PTHR43766:SF1">
    <property type="entry name" value="TRYPTOPHAN--TRNA LIGASE, MITOCHONDRIAL"/>
    <property type="match status" value="1"/>
</dbReference>